<dbReference type="Gene3D" id="1.20.120.340">
    <property type="entry name" value="Flagellar protein FliS"/>
    <property type="match status" value="1"/>
</dbReference>
<keyword evidence="4 6" id="KW-1005">Bacterial flagellum biogenesis</keyword>
<accession>A0A3E1R6P0</accession>
<sequence>MFTSVANRSAAAYKRVGVETSVSCADPHKLVSLLFDALLQALGGARMAMTAGDVGLKGRKIGTAVRILEEGLIAPLNLEEGGELAANLHNLYRYCVKQITLANVRNDMGLLEEVSRLIELVSSGWNQIDGKQPAYLQPVSASASGAHA</sequence>
<keyword evidence="7" id="KW-0966">Cell projection</keyword>
<evidence type="ECO:0000256" key="5">
    <source>
        <dbReference type="ARBA" id="ARBA00023186"/>
    </source>
</evidence>
<evidence type="ECO:0000256" key="1">
    <source>
        <dbReference type="ARBA" id="ARBA00004514"/>
    </source>
</evidence>
<dbReference type="PIRSF" id="PIRSF039090">
    <property type="entry name" value="Flis"/>
    <property type="match status" value="1"/>
</dbReference>
<dbReference type="NCBIfam" id="TIGR00208">
    <property type="entry name" value="fliS"/>
    <property type="match status" value="1"/>
</dbReference>
<dbReference type="CDD" id="cd16098">
    <property type="entry name" value="FliS"/>
    <property type="match status" value="1"/>
</dbReference>
<dbReference type="InterPro" id="IPR003713">
    <property type="entry name" value="FliS"/>
</dbReference>
<evidence type="ECO:0000256" key="3">
    <source>
        <dbReference type="ARBA" id="ARBA00022490"/>
    </source>
</evidence>
<dbReference type="EMBL" id="QFZK01000024">
    <property type="protein sequence ID" value="RFO95029.1"/>
    <property type="molecule type" value="Genomic_DNA"/>
</dbReference>
<dbReference type="InterPro" id="IPR036584">
    <property type="entry name" value="FliS_sf"/>
</dbReference>
<keyword evidence="5" id="KW-0143">Chaperone</keyword>
<dbReference type="PANTHER" id="PTHR34773:SF1">
    <property type="entry name" value="FLAGELLAR SECRETION CHAPERONE FLIS"/>
    <property type="match status" value="1"/>
</dbReference>
<gene>
    <name evidence="7" type="primary">fliS</name>
    <name evidence="7" type="ORF">DIC66_20420</name>
</gene>
<dbReference type="Proteomes" id="UP000260665">
    <property type="component" value="Unassembled WGS sequence"/>
</dbReference>
<dbReference type="GO" id="GO:0071973">
    <property type="term" value="P:bacterial-type flagellum-dependent cell motility"/>
    <property type="evidence" value="ECO:0007669"/>
    <property type="project" value="TreeGrafter"/>
</dbReference>
<dbReference type="GO" id="GO:0005829">
    <property type="term" value="C:cytosol"/>
    <property type="evidence" value="ECO:0007669"/>
    <property type="project" value="UniProtKB-SubCell"/>
</dbReference>
<comment type="caution">
    <text evidence="7">The sequence shown here is derived from an EMBL/GenBank/DDBJ whole genome shotgun (WGS) entry which is preliminary data.</text>
</comment>
<name>A0A3E1R6P0_9BURK</name>
<organism evidence="7 8">
    <name type="scientific">Rhodoferax lacus</name>
    <dbReference type="NCBI Taxonomy" id="2184758"/>
    <lineage>
        <taxon>Bacteria</taxon>
        <taxon>Pseudomonadati</taxon>
        <taxon>Pseudomonadota</taxon>
        <taxon>Betaproteobacteria</taxon>
        <taxon>Burkholderiales</taxon>
        <taxon>Comamonadaceae</taxon>
        <taxon>Rhodoferax</taxon>
    </lineage>
</organism>
<keyword evidence="7" id="KW-0969">Cilium</keyword>
<dbReference type="GO" id="GO:0044780">
    <property type="term" value="P:bacterial-type flagellum assembly"/>
    <property type="evidence" value="ECO:0007669"/>
    <property type="project" value="InterPro"/>
</dbReference>
<protein>
    <recommendedName>
        <fullName evidence="6">Flagellar secretion chaperone FliS</fullName>
    </recommendedName>
</protein>
<evidence type="ECO:0000256" key="2">
    <source>
        <dbReference type="ARBA" id="ARBA00008787"/>
    </source>
</evidence>
<evidence type="ECO:0000313" key="7">
    <source>
        <dbReference type="EMBL" id="RFO95029.1"/>
    </source>
</evidence>
<keyword evidence="3 6" id="KW-0963">Cytoplasm</keyword>
<evidence type="ECO:0000256" key="4">
    <source>
        <dbReference type="ARBA" id="ARBA00022795"/>
    </source>
</evidence>
<dbReference type="AlphaFoldDB" id="A0A3E1R6P0"/>
<evidence type="ECO:0000313" key="8">
    <source>
        <dbReference type="Proteomes" id="UP000260665"/>
    </source>
</evidence>
<dbReference type="PANTHER" id="PTHR34773">
    <property type="entry name" value="FLAGELLAR SECRETION CHAPERONE FLIS"/>
    <property type="match status" value="1"/>
</dbReference>
<evidence type="ECO:0000256" key="6">
    <source>
        <dbReference type="PIRNR" id="PIRNR039090"/>
    </source>
</evidence>
<proteinExistence type="inferred from homology"/>
<dbReference type="SUPFAM" id="SSF101116">
    <property type="entry name" value="Flagellar export chaperone FliS"/>
    <property type="match status" value="1"/>
</dbReference>
<reference evidence="7 8" key="1">
    <citation type="submission" date="2018-05" db="EMBL/GenBank/DDBJ databases">
        <title>Rhodoferax soyangensis sp.nov., isolated from an oligotrophic freshwater lake.</title>
        <authorList>
            <person name="Park M."/>
        </authorList>
    </citation>
    <scope>NUCLEOTIDE SEQUENCE [LARGE SCALE GENOMIC DNA]</scope>
    <source>
        <strain evidence="7 8">IMCC26218</strain>
    </source>
</reference>
<keyword evidence="8" id="KW-1185">Reference proteome</keyword>
<dbReference type="RefSeq" id="WP_117180030.1">
    <property type="nucleotide sequence ID" value="NZ_QFZK01000024.1"/>
</dbReference>
<comment type="subcellular location">
    <subcellularLocation>
        <location evidence="1 6">Cytoplasm</location>
        <location evidence="1 6">Cytosol</location>
    </subcellularLocation>
</comment>
<dbReference type="OrthoDB" id="9792010at2"/>
<keyword evidence="7" id="KW-0282">Flagellum</keyword>
<dbReference type="Pfam" id="PF02561">
    <property type="entry name" value="FliS"/>
    <property type="match status" value="1"/>
</dbReference>
<comment type="similarity">
    <text evidence="2 6">Belongs to the FliS family.</text>
</comment>